<comment type="caution">
    <text evidence="1">The sequence shown here is derived from an EMBL/GenBank/DDBJ whole genome shotgun (WGS) entry which is preliminary data.</text>
</comment>
<name>X6LBQ3_RETFI</name>
<feature type="non-terminal residue" evidence="1">
    <location>
        <position position="1"/>
    </location>
</feature>
<organism evidence="1 2">
    <name type="scientific">Reticulomyxa filosa</name>
    <dbReference type="NCBI Taxonomy" id="46433"/>
    <lineage>
        <taxon>Eukaryota</taxon>
        <taxon>Sar</taxon>
        <taxon>Rhizaria</taxon>
        <taxon>Retaria</taxon>
        <taxon>Foraminifera</taxon>
        <taxon>Monothalamids</taxon>
        <taxon>Reticulomyxidae</taxon>
        <taxon>Reticulomyxa</taxon>
    </lineage>
</organism>
<evidence type="ECO:0000313" key="2">
    <source>
        <dbReference type="Proteomes" id="UP000023152"/>
    </source>
</evidence>
<dbReference type="AlphaFoldDB" id="X6LBQ3"/>
<keyword evidence="2" id="KW-1185">Reference proteome</keyword>
<accession>X6LBQ3</accession>
<reference evidence="1 2" key="1">
    <citation type="journal article" date="2013" name="Curr. Biol.">
        <title>The Genome of the Foraminiferan Reticulomyxa filosa.</title>
        <authorList>
            <person name="Glockner G."/>
            <person name="Hulsmann N."/>
            <person name="Schleicher M."/>
            <person name="Noegel A.A."/>
            <person name="Eichinger L."/>
            <person name="Gallinger C."/>
            <person name="Pawlowski J."/>
            <person name="Sierra R."/>
            <person name="Euteneuer U."/>
            <person name="Pillet L."/>
            <person name="Moustafa A."/>
            <person name="Platzer M."/>
            <person name="Groth M."/>
            <person name="Szafranski K."/>
            <person name="Schliwa M."/>
        </authorList>
    </citation>
    <scope>NUCLEOTIDE SEQUENCE [LARGE SCALE GENOMIC DNA]</scope>
</reference>
<sequence>NNVNEWRNIVGLMQNKVLQTQKNFNQLMVTIKTLEDGEGKWKKKQLKKKWELEEKVNLIDSMQQEMGQMKEEYELQLRGVEVILVNNGTEYFAFIYFFFFYSKKKVFASPSFYAPFFF</sequence>
<dbReference type="Proteomes" id="UP000023152">
    <property type="component" value="Unassembled WGS sequence"/>
</dbReference>
<proteinExistence type="predicted"/>
<gene>
    <name evidence="1" type="ORF">RFI_38922</name>
</gene>
<evidence type="ECO:0000313" key="1">
    <source>
        <dbReference type="EMBL" id="ETN98571.1"/>
    </source>
</evidence>
<dbReference type="EMBL" id="ASPP01046381">
    <property type="protein sequence ID" value="ETN98571.1"/>
    <property type="molecule type" value="Genomic_DNA"/>
</dbReference>
<protein>
    <submittedName>
        <fullName evidence="1">Uncharacterized protein</fullName>
    </submittedName>
</protein>